<keyword evidence="2" id="KW-0813">Transport</keyword>
<gene>
    <name evidence="14" type="ORF">Ato02nite_045080</name>
</gene>
<reference evidence="14 15" key="1">
    <citation type="submission" date="2021-03" db="EMBL/GenBank/DDBJ databases">
        <title>Whole genome shotgun sequence of Actinoplanes toevensis NBRC 105298.</title>
        <authorList>
            <person name="Komaki H."/>
            <person name="Tamura T."/>
        </authorList>
    </citation>
    <scope>NUCLEOTIDE SEQUENCE [LARGE SCALE GENOMIC DNA]</scope>
    <source>
        <strain evidence="14 15">NBRC 105298</strain>
    </source>
</reference>
<feature type="transmembrane region" description="Helical" evidence="11">
    <location>
        <begin position="168"/>
        <end position="187"/>
    </location>
</feature>
<dbReference type="PANTHER" id="PTHR43394:SF1">
    <property type="entry name" value="ATP-BINDING CASSETTE SUB-FAMILY B MEMBER 10, MITOCHONDRIAL"/>
    <property type="match status" value="1"/>
</dbReference>
<keyword evidence="6" id="KW-0547">Nucleotide-binding</keyword>
<dbReference type="CDD" id="cd07346">
    <property type="entry name" value="ABC_6TM_exporters"/>
    <property type="match status" value="1"/>
</dbReference>
<dbReference type="SMART" id="SM00382">
    <property type="entry name" value="AAA"/>
    <property type="match status" value="1"/>
</dbReference>
<keyword evidence="5 11" id="KW-0812">Transmembrane</keyword>
<keyword evidence="9 11" id="KW-0472">Membrane</keyword>
<sequence>MSALLPVASTAEVRRYARDLFRRHPRALGVTVGLHALAAVAGLVGPRLLGELVESIQHGRGVSTVDRLAALIAGFVVLQAVLIRFAYLASARLGERVLAGLREEFVERVLALPLSTVERAGSGDLLTRTTRDVDALSRCVRLAVPETMIAMIVGILVVAAMFAVTPVLALPLLVAVPILVPGTRWYLKRAPEAYLKQNATYSTVTDGLAETVEGARTVDALRRQRQRTERTDTDLHRSYLAERATLFLRTVWFPIVELSWVLPVVATLLVGGALYLRGTVTLGQLTAAVVYAQMLVDPVDRLLSWLDELQVGAASLARLLGVAEGEAEPRAGAVPVPAGTGIEVRGLRFAYVAGREVLHGIDLTLTPGERLAIVGPSGAGKSTLGRLLAGVHQPTAGTITVGGVSLDDLPLDRLRAEVALVSQEHHVFIGTVRDNVAMVRPGAGEHEVRTALAAVNALDWALTLPAGLDTEVGAGGHSLSSAQAQQIALARLVLADPHTLVLDEATSLLDPRAARDLERSLAAVLHGRTVVAIAHRLFSAHDADRVAVVEDGRITELGSHDDLVAANGSYAALWRSWHGERTPAERIPAGGDGERTTAGGDAERTPAGGDAQRITAGGNAEPAIAGADRAD</sequence>
<dbReference type="InterPro" id="IPR003593">
    <property type="entry name" value="AAA+_ATPase"/>
</dbReference>
<evidence type="ECO:0000256" key="11">
    <source>
        <dbReference type="SAM" id="Phobius"/>
    </source>
</evidence>
<evidence type="ECO:0000256" key="4">
    <source>
        <dbReference type="ARBA" id="ARBA00022519"/>
    </source>
</evidence>
<comment type="caution">
    <text evidence="14">The sequence shown here is derived from an EMBL/GenBank/DDBJ whole genome shotgun (WGS) entry which is preliminary data.</text>
</comment>
<feature type="transmembrane region" description="Helical" evidence="11">
    <location>
        <begin position="68"/>
        <end position="87"/>
    </location>
</feature>
<dbReference type="InterPro" id="IPR003439">
    <property type="entry name" value="ABC_transporter-like_ATP-bd"/>
</dbReference>
<dbReference type="EMBL" id="BOQN01000059">
    <property type="protein sequence ID" value="GIM92715.1"/>
    <property type="molecule type" value="Genomic_DNA"/>
</dbReference>
<dbReference type="Pfam" id="PF00664">
    <property type="entry name" value="ABC_membrane"/>
    <property type="match status" value="1"/>
</dbReference>
<dbReference type="SUPFAM" id="SSF90123">
    <property type="entry name" value="ABC transporter transmembrane region"/>
    <property type="match status" value="1"/>
</dbReference>
<dbReference type="InterPro" id="IPR027417">
    <property type="entry name" value="P-loop_NTPase"/>
</dbReference>
<feature type="transmembrane region" description="Helical" evidence="11">
    <location>
        <begin position="27"/>
        <end position="48"/>
    </location>
</feature>
<evidence type="ECO:0000256" key="1">
    <source>
        <dbReference type="ARBA" id="ARBA00004651"/>
    </source>
</evidence>
<organism evidence="14 15">
    <name type="scientific">Paractinoplanes toevensis</name>
    <dbReference type="NCBI Taxonomy" id="571911"/>
    <lineage>
        <taxon>Bacteria</taxon>
        <taxon>Bacillati</taxon>
        <taxon>Actinomycetota</taxon>
        <taxon>Actinomycetes</taxon>
        <taxon>Micromonosporales</taxon>
        <taxon>Micromonosporaceae</taxon>
        <taxon>Paractinoplanes</taxon>
    </lineage>
</organism>
<feature type="region of interest" description="Disordered" evidence="10">
    <location>
        <begin position="581"/>
        <end position="631"/>
    </location>
</feature>
<proteinExistence type="predicted"/>
<keyword evidence="7 14" id="KW-0067">ATP-binding</keyword>
<accession>A0A919TBW3</accession>
<comment type="subcellular location">
    <subcellularLocation>
        <location evidence="1">Cell membrane</location>
        <topology evidence="1">Multi-pass membrane protein</topology>
    </subcellularLocation>
</comment>
<evidence type="ECO:0000256" key="10">
    <source>
        <dbReference type="SAM" id="MobiDB-lite"/>
    </source>
</evidence>
<protein>
    <submittedName>
        <fullName evidence="14">Multidrug ABC transporter ATP-binding protein</fullName>
    </submittedName>
</protein>
<keyword evidence="4" id="KW-0997">Cell inner membrane</keyword>
<dbReference type="PROSITE" id="PS50929">
    <property type="entry name" value="ABC_TM1F"/>
    <property type="match status" value="1"/>
</dbReference>
<dbReference type="InterPro" id="IPR039421">
    <property type="entry name" value="Type_1_exporter"/>
</dbReference>
<dbReference type="GO" id="GO:0015421">
    <property type="term" value="F:ABC-type oligopeptide transporter activity"/>
    <property type="evidence" value="ECO:0007669"/>
    <property type="project" value="TreeGrafter"/>
</dbReference>
<dbReference type="RefSeq" id="WP_213008560.1">
    <property type="nucleotide sequence ID" value="NZ_BOQN01000059.1"/>
</dbReference>
<keyword evidence="3" id="KW-1003">Cell membrane</keyword>
<evidence type="ECO:0000256" key="3">
    <source>
        <dbReference type="ARBA" id="ARBA00022475"/>
    </source>
</evidence>
<dbReference type="Pfam" id="PF00005">
    <property type="entry name" value="ABC_tran"/>
    <property type="match status" value="1"/>
</dbReference>
<evidence type="ECO:0000256" key="9">
    <source>
        <dbReference type="ARBA" id="ARBA00023136"/>
    </source>
</evidence>
<dbReference type="GO" id="GO:0005524">
    <property type="term" value="F:ATP binding"/>
    <property type="evidence" value="ECO:0007669"/>
    <property type="project" value="UniProtKB-KW"/>
</dbReference>
<evidence type="ECO:0000256" key="2">
    <source>
        <dbReference type="ARBA" id="ARBA00022448"/>
    </source>
</evidence>
<evidence type="ECO:0000313" key="14">
    <source>
        <dbReference type="EMBL" id="GIM92715.1"/>
    </source>
</evidence>
<dbReference type="GO" id="GO:0005886">
    <property type="term" value="C:plasma membrane"/>
    <property type="evidence" value="ECO:0007669"/>
    <property type="project" value="UniProtKB-SubCell"/>
</dbReference>
<dbReference type="SUPFAM" id="SSF52540">
    <property type="entry name" value="P-loop containing nucleoside triphosphate hydrolases"/>
    <property type="match status" value="1"/>
</dbReference>
<dbReference type="GO" id="GO:0016887">
    <property type="term" value="F:ATP hydrolysis activity"/>
    <property type="evidence" value="ECO:0007669"/>
    <property type="project" value="InterPro"/>
</dbReference>
<dbReference type="InterPro" id="IPR011527">
    <property type="entry name" value="ABC1_TM_dom"/>
</dbReference>
<keyword evidence="8 11" id="KW-1133">Transmembrane helix</keyword>
<dbReference type="Gene3D" id="3.40.50.300">
    <property type="entry name" value="P-loop containing nucleotide triphosphate hydrolases"/>
    <property type="match status" value="1"/>
</dbReference>
<dbReference type="PROSITE" id="PS50893">
    <property type="entry name" value="ABC_TRANSPORTER_2"/>
    <property type="match status" value="1"/>
</dbReference>
<feature type="domain" description="ABC transmembrane type-1" evidence="13">
    <location>
        <begin position="36"/>
        <end position="310"/>
    </location>
</feature>
<dbReference type="PANTHER" id="PTHR43394">
    <property type="entry name" value="ATP-DEPENDENT PERMEASE MDL1, MITOCHONDRIAL"/>
    <property type="match status" value="1"/>
</dbReference>
<dbReference type="Gene3D" id="1.20.1560.10">
    <property type="entry name" value="ABC transporter type 1, transmembrane domain"/>
    <property type="match status" value="1"/>
</dbReference>
<feature type="domain" description="ABC transporter" evidence="12">
    <location>
        <begin position="342"/>
        <end position="576"/>
    </location>
</feature>
<name>A0A919TBW3_9ACTN</name>
<keyword evidence="15" id="KW-1185">Reference proteome</keyword>
<feature type="transmembrane region" description="Helical" evidence="11">
    <location>
        <begin position="251"/>
        <end position="276"/>
    </location>
</feature>
<evidence type="ECO:0000259" key="13">
    <source>
        <dbReference type="PROSITE" id="PS50929"/>
    </source>
</evidence>
<evidence type="ECO:0000256" key="8">
    <source>
        <dbReference type="ARBA" id="ARBA00022989"/>
    </source>
</evidence>
<evidence type="ECO:0000256" key="5">
    <source>
        <dbReference type="ARBA" id="ARBA00022692"/>
    </source>
</evidence>
<dbReference type="AlphaFoldDB" id="A0A919TBW3"/>
<evidence type="ECO:0000256" key="7">
    <source>
        <dbReference type="ARBA" id="ARBA00022840"/>
    </source>
</evidence>
<dbReference type="Proteomes" id="UP000677082">
    <property type="component" value="Unassembled WGS sequence"/>
</dbReference>
<feature type="transmembrane region" description="Helical" evidence="11">
    <location>
        <begin position="142"/>
        <end position="162"/>
    </location>
</feature>
<dbReference type="FunFam" id="3.40.50.300:FF:001001">
    <property type="entry name" value="Multidrug ABC transporter ATP-binding protein"/>
    <property type="match status" value="1"/>
</dbReference>
<evidence type="ECO:0000313" key="15">
    <source>
        <dbReference type="Proteomes" id="UP000677082"/>
    </source>
</evidence>
<dbReference type="InterPro" id="IPR036640">
    <property type="entry name" value="ABC1_TM_sf"/>
</dbReference>
<evidence type="ECO:0000256" key="6">
    <source>
        <dbReference type="ARBA" id="ARBA00022741"/>
    </source>
</evidence>
<evidence type="ECO:0000259" key="12">
    <source>
        <dbReference type="PROSITE" id="PS50893"/>
    </source>
</evidence>